<evidence type="ECO:0000256" key="7">
    <source>
        <dbReference type="ARBA" id="ARBA00035209"/>
    </source>
</evidence>
<dbReference type="NCBIfam" id="TIGR03625">
    <property type="entry name" value="L3_bact"/>
    <property type="match status" value="1"/>
</dbReference>
<evidence type="ECO:0000256" key="5">
    <source>
        <dbReference type="ARBA" id="ARBA00023128"/>
    </source>
</evidence>
<keyword evidence="10" id="KW-1185">Reference proteome</keyword>
<dbReference type="EMBL" id="CAJHUC010000318">
    <property type="protein sequence ID" value="CAD7695195.1"/>
    <property type="molecule type" value="Genomic_DNA"/>
</dbReference>
<evidence type="ECO:0000313" key="9">
    <source>
        <dbReference type="EMBL" id="CAD7695195.1"/>
    </source>
</evidence>
<evidence type="ECO:0000256" key="6">
    <source>
        <dbReference type="ARBA" id="ARBA00023274"/>
    </source>
</evidence>
<keyword evidence="3" id="KW-0809">Transit peptide</keyword>
<proteinExistence type="inferred from homology"/>
<dbReference type="GO" id="GO:0005762">
    <property type="term" value="C:mitochondrial large ribosomal subunit"/>
    <property type="evidence" value="ECO:0007669"/>
    <property type="project" value="TreeGrafter"/>
</dbReference>
<dbReference type="Proteomes" id="UP000708148">
    <property type="component" value="Unassembled WGS sequence"/>
</dbReference>
<name>A0A8S1IKF4_9CHLO</name>
<evidence type="ECO:0000256" key="3">
    <source>
        <dbReference type="ARBA" id="ARBA00022946"/>
    </source>
</evidence>
<comment type="subcellular location">
    <subcellularLocation>
        <location evidence="1">Mitochondrion</location>
    </subcellularLocation>
</comment>
<comment type="caution">
    <text evidence="9">The sequence shown here is derived from an EMBL/GenBank/DDBJ whole genome shotgun (WGS) entry which is preliminary data.</text>
</comment>
<dbReference type="PROSITE" id="PS00474">
    <property type="entry name" value="RIBOSOMAL_L3"/>
    <property type="match status" value="1"/>
</dbReference>
<accession>A0A8S1IKF4</accession>
<evidence type="ECO:0000256" key="8">
    <source>
        <dbReference type="RuleBase" id="RU003905"/>
    </source>
</evidence>
<dbReference type="PANTHER" id="PTHR11229">
    <property type="entry name" value="50S RIBOSOMAL PROTEIN L3"/>
    <property type="match status" value="1"/>
</dbReference>
<protein>
    <recommendedName>
        <fullName evidence="7">Large ribosomal subunit protein uL3m</fullName>
    </recommendedName>
</protein>
<dbReference type="PANTHER" id="PTHR11229:SF8">
    <property type="entry name" value="LARGE RIBOSOMAL SUBUNIT PROTEIN UL3M"/>
    <property type="match status" value="1"/>
</dbReference>
<evidence type="ECO:0000256" key="4">
    <source>
        <dbReference type="ARBA" id="ARBA00022980"/>
    </source>
</evidence>
<dbReference type="OrthoDB" id="274683at2759"/>
<organism evidence="9 10">
    <name type="scientific">Ostreobium quekettii</name>
    <dbReference type="NCBI Taxonomy" id="121088"/>
    <lineage>
        <taxon>Eukaryota</taxon>
        <taxon>Viridiplantae</taxon>
        <taxon>Chlorophyta</taxon>
        <taxon>core chlorophytes</taxon>
        <taxon>Ulvophyceae</taxon>
        <taxon>TCBD clade</taxon>
        <taxon>Bryopsidales</taxon>
        <taxon>Ostreobineae</taxon>
        <taxon>Ostreobiaceae</taxon>
        <taxon>Ostreobium</taxon>
    </lineage>
</organism>
<keyword evidence="5" id="KW-0496">Mitochondrion</keyword>
<reference evidence="9" key="1">
    <citation type="submission" date="2020-12" db="EMBL/GenBank/DDBJ databases">
        <authorList>
            <person name="Iha C."/>
        </authorList>
    </citation>
    <scope>NUCLEOTIDE SEQUENCE</scope>
</reference>
<dbReference type="InterPro" id="IPR009000">
    <property type="entry name" value="Transl_B-barrel_sf"/>
</dbReference>
<dbReference type="GO" id="GO:0006412">
    <property type="term" value="P:translation"/>
    <property type="evidence" value="ECO:0007669"/>
    <property type="project" value="InterPro"/>
</dbReference>
<comment type="similarity">
    <text evidence="2 8">Belongs to the universal ribosomal protein uL3 family.</text>
</comment>
<keyword evidence="6 8" id="KW-0687">Ribonucleoprotein</keyword>
<dbReference type="InterPro" id="IPR019926">
    <property type="entry name" value="Ribosomal_uL3_CS"/>
</dbReference>
<evidence type="ECO:0000256" key="1">
    <source>
        <dbReference type="ARBA" id="ARBA00004173"/>
    </source>
</evidence>
<evidence type="ECO:0000256" key="2">
    <source>
        <dbReference type="ARBA" id="ARBA00006540"/>
    </source>
</evidence>
<dbReference type="FunFam" id="2.40.30.10:FF:000004">
    <property type="entry name" value="50S ribosomal protein L3"/>
    <property type="match status" value="1"/>
</dbReference>
<gene>
    <name evidence="9" type="ORF">OSTQU699_LOCUS556</name>
</gene>
<dbReference type="Pfam" id="PF00297">
    <property type="entry name" value="Ribosomal_L3"/>
    <property type="match status" value="1"/>
</dbReference>
<dbReference type="HAMAP" id="MF_01325_B">
    <property type="entry name" value="Ribosomal_uL3_B"/>
    <property type="match status" value="1"/>
</dbReference>
<dbReference type="Gene3D" id="2.40.30.10">
    <property type="entry name" value="Translation factors"/>
    <property type="match status" value="2"/>
</dbReference>
<sequence length="306" mass="32834">MLGARPSWAPCLGLLRRLTLEATSPEAALARRLSTDAGEVLIGKAAGVEEGGAVVDALTFPTQARRTGVIAVKMGMTQDWDSYGAAVPLTVLWIDNCQVTQVRHLGEPGLTSLQVGIGSARRKHANNGQGESRERALAVSKRKLAEFRVTRDGALPVGTEIGAAHFKAGQFVDVTGTTTGKGFQGGMKRWGFAGAPASHGTSLAHRALGSTGACQDPGKVWKGKKMAGHMGVDRRTVHNCWLFKVDPQRNLLYVKGQVPGRRGNFVMVRDAIRKIQTDLPFPTFTGELPVPSTGVPEMDPYHLYQD</sequence>
<evidence type="ECO:0000313" key="10">
    <source>
        <dbReference type="Proteomes" id="UP000708148"/>
    </source>
</evidence>
<keyword evidence="4 8" id="KW-0689">Ribosomal protein</keyword>
<dbReference type="InterPro" id="IPR000597">
    <property type="entry name" value="Ribosomal_uL3"/>
</dbReference>
<dbReference type="InterPro" id="IPR019927">
    <property type="entry name" value="Ribosomal_uL3_bac/org-type"/>
</dbReference>
<dbReference type="GO" id="GO:0003735">
    <property type="term" value="F:structural constituent of ribosome"/>
    <property type="evidence" value="ECO:0007669"/>
    <property type="project" value="InterPro"/>
</dbReference>
<dbReference type="AlphaFoldDB" id="A0A8S1IKF4"/>
<dbReference type="SUPFAM" id="SSF50447">
    <property type="entry name" value="Translation proteins"/>
    <property type="match status" value="1"/>
</dbReference>